<dbReference type="Proteomes" id="UP000677515">
    <property type="component" value="Chromosome"/>
</dbReference>
<evidence type="ECO:0000256" key="2">
    <source>
        <dbReference type="SAM" id="Phobius"/>
    </source>
</evidence>
<protein>
    <recommendedName>
        <fullName evidence="5">SMODS and SLOG-associating 2TM effector domain-containing protein</fullName>
    </recommendedName>
</protein>
<keyword evidence="1" id="KW-0175">Coiled coil</keyword>
<evidence type="ECO:0008006" key="5">
    <source>
        <dbReference type="Google" id="ProtNLM"/>
    </source>
</evidence>
<organism evidence="3 4">
    <name type="scientific">Erwinia rhapontici</name>
    <name type="common">Pectobacterium rhapontici</name>
    <dbReference type="NCBI Taxonomy" id="55212"/>
    <lineage>
        <taxon>Bacteria</taxon>
        <taxon>Pseudomonadati</taxon>
        <taxon>Pseudomonadota</taxon>
        <taxon>Gammaproteobacteria</taxon>
        <taxon>Enterobacterales</taxon>
        <taxon>Erwiniaceae</taxon>
        <taxon>Erwinia</taxon>
    </lineage>
</organism>
<keyword evidence="4" id="KW-1185">Reference proteome</keyword>
<feature type="transmembrane region" description="Helical" evidence="2">
    <location>
        <begin position="106"/>
        <end position="126"/>
    </location>
</feature>
<sequence>MKVDWLRIKEFFWPILEKLSDDEKNKEKEILEKDLSKIKANTWNDSCELALNEAKELNELEEQRRASADSKAAIYLAAITALAPVLISLIPGAITKGDGSKFIDGLSFTIFIYALINLLRAALWAFDTLKVSASHRVDVNELTNIWSDDDKKYEKRLIIANLSCVRRNRNGVNLKVTCIKMTHALLLRIFVAFFLLLLIQSANLLISNINPSSNSSLNISNNKGDCDDLPAGIYRI</sequence>
<keyword evidence="2" id="KW-0472">Membrane</keyword>
<dbReference type="RefSeq" id="WP_213202099.1">
    <property type="nucleotide sequence ID" value="NZ_AP024329.1"/>
</dbReference>
<name>A0ABN6DQV2_ERWRD</name>
<evidence type="ECO:0000313" key="4">
    <source>
        <dbReference type="Proteomes" id="UP000677515"/>
    </source>
</evidence>
<feature type="transmembrane region" description="Helical" evidence="2">
    <location>
        <begin position="185"/>
        <end position="206"/>
    </location>
</feature>
<accession>A0ABN6DQV2</accession>
<feature type="transmembrane region" description="Helical" evidence="2">
    <location>
        <begin position="72"/>
        <end position="94"/>
    </location>
</feature>
<feature type="coiled-coil region" evidence="1">
    <location>
        <begin position="21"/>
        <end position="71"/>
    </location>
</feature>
<gene>
    <name evidence="3" type="ORF">ERHA53_33030</name>
</gene>
<dbReference type="EMBL" id="AP024329">
    <property type="protein sequence ID" value="BCQ35960.1"/>
    <property type="molecule type" value="Genomic_DNA"/>
</dbReference>
<reference evidence="3 4" key="1">
    <citation type="submission" date="2021-01" db="EMBL/GenBank/DDBJ databases">
        <title>Complete genome sequence of Erwinia rhapontici MAFF 311153.</title>
        <authorList>
            <person name="Morohoshi T."/>
            <person name="Someya N."/>
        </authorList>
    </citation>
    <scope>NUCLEOTIDE SEQUENCE [LARGE SCALE GENOMIC DNA]</scope>
    <source>
        <strain evidence="3 4">MAFF 311153</strain>
    </source>
</reference>
<keyword evidence="2" id="KW-1133">Transmembrane helix</keyword>
<evidence type="ECO:0000313" key="3">
    <source>
        <dbReference type="EMBL" id="BCQ35960.1"/>
    </source>
</evidence>
<evidence type="ECO:0000256" key="1">
    <source>
        <dbReference type="SAM" id="Coils"/>
    </source>
</evidence>
<proteinExistence type="predicted"/>
<keyword evidence="2" id="KW-0812">Transmembrane</keyword>